<proteinExistence type="inferred from homology"/>
<dbReference type="PANTHER" id="PTHR10794">
    <property type="entry name" value="ABHYDROLASE DOMAIN-CONTAINING PROTEIN"/>
    <property type="match status" value="1"/>
</dbReference>
<comment type="similarity">
    <text evidence="1">Belongs to the AB hydrolase superfamily. AB hydrolase 4 family.</text>
</comment>
<protein>
    <submittedName>
        <fullName evidence="5">Hydrolase</fullName>
    </submittedName>
</protein>
<dbReference type="InterPro" id="IPR000952">
    <property type="entry name" value="AB_hydrolase_4_CS"/>
</dbReference>
<dbReference type="PIRSF" id="PIRSF005211">
    <property type="entry name" value="Ab_hydro_YheT"/>
    <property type="match status" value="1"/>
</dbReference>
<keyword evidence="2" id="KW-0719">Serine esterase</keyword>
<dbReference type="InterPro" id="IPR012020">
    <property type="entry name" value="ABHD4"/>
</dbReference>
<name>A0ABY9EJ25_9GAMM</name>
<dbReference type="SUPFAM" id="SSF53474">
    <property type="entry name" value="alpha/beta-Hydrolases"/>
    <property type="match status" value="1"/>
</dbReference>
<dbReference type="RefSeq" id="WP_301418185.1">
    <property type="nucleotide sequence ID" value="NZ_CP098023.1"/>
</dbReference>
<dbReference type="Pfam" id="PF00561">
    <property type="entry name" value="Abhydrolase_1"/>
    <property type="match status" value="1"/>
</dbReference>
<sequence length="332" mass="36378">MTEKFSPATGLGNCHLQTVFGRFHRPSPWIGTECRWYETPDGDCLALHAPHFLEDDPSSPLVLVLHGLEGSVASPYVQGLMASLLERQFQVAVMHFRGCGGVPNRLPRAYHSGDSEDPRWLVGQLQEAFPSTPIMVVGYSLGGNVLLKMLGEDGACSRIVAAVAVSSPMDLHACSRRINTGLSKLYQRHLLGCLRMTLRQKAADPGMAAALPNVDDGASFVNFRRFDHVFTAPLHGFRSVDDYYTQASSKPLLRDIRVPTLIINAIDDPFVCPSAIPSQREVSSAVRLGVSERGGHVGFVSGSLWQPTYWLEETIPRFLCSVIGGNPRVRLP</sequence>
<dbReference type="NCBIfam" id="NF008218">
    <property type="entry name" value="PRK10985.1"/>
    <property type="match status" value="1"/>
</dbReference>
<dbReference type="InterPro" id="IPR050960">
    <property type="entry name" value="AB_hydrolase_4_sf"/>
</dbReference>
<dbReference type="Proteomes" id="UP001321520">
    <property type="component" value="Chromosome"/>
</dbReference>
<organism evidence="5 6">
    <name type="scientific">Microbulbifer spongiae</name>
    <dbReference type="NCBI Taxonomy" id="2944933"/>
    <lineage>
        <taxon>Bacteria</taxon>
        <taxon>Pseudomonadati</taxon>
        <taxon>Pseudomonadota</taxon>
        <taxon>Gammaproteobacteria</taxon>
        <taxon>Cellvibrionales</taxon>
        <taxon>Microbulbiferaceae</taxon>
        <taxon>Microbulbifer</taxon>
    </lineage>
</organism>
<reference evidence="5 6" key="1">
    <citation type="submission" date="2022-05" db="EMBL/GenBank/DDBJ databases">
        <title>Microbulbifer sp. nov., isolated from sponge.</title>
        <authorList>
            <person name="Gao L."/>
        </authorList>
    </citation>
    <scope>NUCLEOTIDE SEQUENCE [LARGE SCALE GENOMIC DNA]</scope>
    <source>
        <strain evidence="5 6">MI-G</strain>
    </source>
</reference>
<dbReference type="PANTHER" id="PTHR10794:SF94">
    <property type="entry name" value="ESTERASE YHET-RELATED"/>
    <property type="match status" value="1"/>
</dbReference>
<dbReference type="InterPro" id="IPR000073">
    <property type="entry name" value="AB_hydrolase_1"/>
</dbReference>
<evidence type="ECO:0000256" key="3">
    <source>
        <dbReference type="ARBA" id="ARBA00022801"/>
    </source>
</evidence>
<feature type="domain" description="AB hydrolase-1" evidence="4">
    <location>
        <begin position="60"/>
        <end position="301"/>
    </location>
</feature>
<evidence type="ECO:0000259" key="4">
    <source>
        <dbReference type="Pfam" id="PF00561"/>
    </source>
</evidence>
<evidence type="ECO:0000313" key="5">
    <source>
        <dbReference type="EMBL" id="WKD51171.1"/>
    </source>
</evidence>
<keyword evidence="3 5" id="KW-0378">Hydrolase</keyword>
<evidence type="ECO:0000256" key="1">
    <source>
        <dbReference type="ARBA" id="ARBA00010884"/>
    </source>
</evidence>
<gene>
    <name evidence="5" type="ORF">M8T91_07090</name>
</gene>
<dbReference type="EMBL" id="CP098023">
    <property type="protein sequence ID" value="WKD51171.1"/>
    <property type="molecule type" value="Genomic_DNA"/>
</dbReference>
<dbReference type="PROSITE" id="PS01133">
    <property type="entry name" value="UPF0017"/>
    <property type="match status" value="1"/>
</dbReference>
<evidence type="ECO:0000313" key="6">
    <source>
        <dbReference type="Proteomes" id="UP001321520"/>
    </source>
</evidence>
<accession>A0ABY9EJ25</accession>
<dbReference type="GO" id="GO:0016787">
    <property type="term" value="F:hydrolase activity"/>
    <property type="evidence" value="ECO:0007669"/>
    <property type="project" value="UniProtKB-KW"/>
</dbReference>
<keyword evidence="6" id="KW-1185">Reference proteome</keyword>
<dbReference type="InterPro" id="IPR029058">
    <property type="entry name" value="AB_hydrolase_fold"/>
</dbReference>
<evidence type="ECO:0000256" key="2">
    <source>
        <dbReference type="ARBA" id="ARBA00022487"/>
    </source>
</evidence>
<dbReference type="Gene3D" id="3.40.50.1820">
    <property type="entry name" value="alpha/beta hydrolase"/>
    <property type="match status" value="1"/>
</dbReference>